<reference evidence="1 2" key="1">
    <citation type="submission" date="2019-04" db="EMBL/GenBank/DDBJ databases">
        <authorList>
            <consortium name="Wellcome Sanger Institute Data Sharing"/>
        </authorList>
    </citation>
    <scope>NUCLEOTIDE SEQUENCE [LARGE SCALE GENOMIC DNA]</scope>
</reference>
<dbReference type="InterPro" id="IPR016024">
    <property type="entry name" value="ARM-type_fold"/>
</dbReference>
<dbReference type="PANTHER" id="PTHR16199">
    <property type="entry name" value="CONDENSIN-2 COMPLEX SUBUNIT G2"/>
    <property type="match status" value="1"/>
</dbReference>
<name>A0A8C9SMU2_SCLFO</name>
<keyword evidence="2" id="KW-1185">Reference proteome</keyword>
<sequence length="674" mass="75724">MSKREAFLQSVKEPVEDRADPFDLEEVLQEISQDQRKTLWGQLTPLLADTLVAYPIERWDGGLSDDSADEMEVEVSSDLKCTMSVIAGVTAVATFSLSVIQPEDCYDTLLDCVNILNDILGALPASEAQLQLSIVRLCEAWWKKGLEGRDPLGQTAFLRCLERTLLLKNPGPDIGRLWGLHEVLQTIPFESEGIKEVTDLLLQCFLSVAHIRREEGRRFLTFLFSWNVNFITMIHGTIKNQLQFFSKSITDHIADIYFRAWKSASGVILEEIENACIQDFMQHAVLLYRNSPVHPRVRQILSHFHKQKLRQGVDEMLFRLYKPILWRGLKATNSDVRANAALLFTEAFPIQDPSLSSEKMDEAIQKQLDLLFLLLEDPQPVVRSTAVLGVCKILAKYWEVIPPAILTDFLRKLVMDLAADITSPDVRCSVFKCMAVILDNSLSHPLLEQLLPQGKRDSERRVHIQETVDAKPELGLDYLEYMLSQRPQRTCLLELRQTALNQLLKALKAWRVSSFCSLKVAAKGRGCWVSSDCSSWCPSGGHQCAPLLLSVLTEVAQECLALSSQSRSHDLDMLLYVVANIFQKVLELMALKLRKEPDDGLQVSVSCPEQLTVPKTVQDLPPLSRCLLGVILRSPEVTRSFLCETSSSLESEAIEDVTGLAALLHMLAVVGQSE</sequence>
<dbReference type="Proteomes" id="UP000694397">
    <property type="component" value="Chromosome 9"/>
</dbReference>
<dbReference type="SUPFAM" id="SSF48371">
    <property type="entry name" value="ARM repeat"/>
    <property type="match status" value="1"/>
</dbReference>
<dbReference type="GO" id="GO:0000070">
    <property type="term" value="P:mitotic sister chromatid segregation"/>
    <property type="evidence" value="ECO:0007669"/>
    <property type="project" value="TreeGrafter"/>
</dbReference>
<dbReference type="Ensembl" id="ENSSFOT00015041126.1">
    <property type="protein sequence ID" value="ENSSFOP00015039964.1"/>
    <property type="gene ID" value="ENSSFOG00015003437.2"/>
</dbReference>
<dbReference type="Pfam" id="PF12422">
    <property type="entry name" value="Condensin2nSMC"/>
    <property type="match status" value="1"/>
</dbReference>
<reference evidence="1" key="2">
    <citation type="submission" date="2025-08" db="UniProtKB">
        <authorList>
            <consortium name="Ensembl"/>
        </authorList>
    </citation>
    <scope>IDENTIFICATION</scope>
</reference>
<dbReference type="InterPro" id="IPR011989">
    <property type="entry name" value="ARM-like"/>
</dbReference>
<dbReference type="GO" id="GO:0000796">
    <property type="term" value="C:condensin complex"/>
    <property type="evidence" value="ECO:0007669"/>
    <property type="project" value="TreeGrafter"/>
</dbReference>
<reference evidence="1" key="3">
    <citation type="submission" date="2025-09" db="UniProtKB">
        <authorList>
            <consortium name="Ensembl"/>
        </authorList>
    </citation>
    <scope>IDENTIFICATION</scope>
</reference>
<dbReference type="AlphaFoldDB" id="A0A8C9SMU2"/>
<dbReference type="GeneTree" id="ENSGT00490000043432"/>
<protein>
    <submittedName>
        <fullName evidence="1">Non-SMC condensin II complex, subunit G2</fullName>
    </submittedName>
</protein>
<proteinExistence type="predicted"/>
<evidence type="ECO:0000313" key="1">
    <source>
        <dbReference type="Ensembl" id="ENSSFOP00015039964.1"/>
    </source>
</evidence>
<dbReference type="PANTHER" id="PTHR16199:SF4">
    <property type="entry name" value="CONDENSIN-2 COMPLEX SUBUNIT G2"/>
    <property type="match status" value="1"/>
</dbReference>
<evidence type="ECO:0000313" key="2">
    <source>
        <dbReference type="Proteomes" id="UP000694397"/>
    </source>
</evidence>
<accession>A0A8C9SMU2</accession>
<gene>
    <name evidence="1" type="primary">NCAPG2</name>
    <name evidence="1" type="synonym">ncapg2</name>
</gene>
<organism evidence="1 2">
    <name type="scientific">Scleropages formosus</name>
    <name type="common">Asian bonytongue</name>
    <name type="synonym">Osteoglossum formosum</name>
    <dbReference type="NCBI Taxonomy" id="113540"/>
    <lineage>
        <taxon>Eukaryota</taxon>
        <taxon>Metazoa</taxon>
        <taxon>Chordata</taxon>
        <taxon>Craniata</taxon>
        <taxon>Vertebrata</taxon>
        <taxon>Euteleostomi</taxon>
        <taxon>Actinopterygii</taxon>
        <taxon>Neopterygii</taxon>
        <taxon>Teleostei</taxon>
        <taxon>Osteoglossocephala</taxon>
        <taxon>Osteoglossomorpha</taxon>
        <taxon>Osteoglossiformes</taxon>
        <taxon>Osteoglossidae</taxon>
        <taxon>Scleropages</taxon>
    </lineage>
</organism>
<dbReference type="GO" id="GO:0005634">
    <property type="term" value="C:nucleus"/>
    <property type="evidence" value="ECO:0007669"/>
    <property type="project" value="InterPro"/>
</dbReference>
<dbReference type="InterPro" id="IPR024741">
    <property type="entry name" value="Condensin2_G2"/>
</dbReference>
<dbReference type="Gene3D" id="1.25.10.10">
    <property type="entry name" value="Leucine-rich Repeat Variant"/>
    <property type="match status" value="1"/>
</dbReference>